<sequence>MTYYTGCIAAVPTANKDRYRQHVSDCWAIFQRHGATRMVEAWGADIKRGKINDLYGAVEAKDDEAVVFSWLEWPDKAAADAAWQNMQGDEAMAKLEMPYDGSRMIFGGFEPVLKAGTDSNAGYIQGFALAVPRGNRDAYVTMAGQAWEEMFRPKGCLGNFETWGVDVPHGKRTDFHRAVKAEDGEVPVFSWTAWPDRETCDAAGRAMEAEMDGRDFPEMPFDGKRMIWGGFDVMFDSAKI</sequence>
<evidence type="ECO:0000313" key="2">
    <source>
        <dbReference type="Proteomes" id="UP001589795"/>
    </source>
</evidence>
<organism evidence="1 2">
    <name type="scientific">Paracoccus rhizosphaerae</name>
    <dbReference type="NCBI Taxonomy" id="1133347"/>
    <lineage>
        <taxon>Bacteria</taxon>
        <taxon>Pseudomonadati</taxon>
        <taxon>Pseudomonadota</taxon>
        <taxon>Alphaproteobacteria</taxon>
        <taxon>Rhodobacterales</taxon>
        <taxon>Paracoccaceae</taxon>
        <taxon>Paracoccus</taxon>
    </lineage>
</organism>
<dbReference type="Gene3D" id="3.30.70.100">
    <property type="match status" value="2"/>
</dbReference>
<dbReference type="SUPFAM" id="SSF54909">
    <property type="entry name" value="Dimeric alpha+beta barrel"/>
    <property type="match status" value="2"/>
</dbReference>
<proteinExistence type="predicted"/>
<dbReference type="RefSeq" id="WP_265508214.1">
    <property type="nucleotide sequence ID" value="NZ_JAOTBE010000062.1"/>
</dbReference>
<keyword evidence="2" id="KW-1185">Reference proteome</keyword>
<dbReference type="EMBL" id="JBHLWQ010000159">
    <property type="protein sequence ID" value="MFC0202004.1"/>
    <property type="molecule type" value="Genomic_DNA"/>
</dbReference>
<name>A0ABV6CML6_9RHOB</name>
<dbReference type="Proteomes" id="UP001589795">
    <property type="component" value="Unassembled WGS sequence"/>
</dbReference>
<reference evidence="1 2" key="1">
    <citation type="submission" date="2024-09" db="EMBL/GenBank/DDBJ databases">
        <authorList>
            <person name="Sun Q."/>
            <person name="Mori K."/>
        </authorList>
    </citation>
    <scope>NUCLEOTIDE SEQUENCE [LARGE SCALE GENOMIC DNA]</scope>
    <source>
        <strain evidence="1 2">CCM 7904</strain>
    </source>
</reference>
<dbReference type="InterPro" id="IPR011008">
    <property type="entry name" value="Dimeric_a/b-barrel"/>
</dbReference>
<dbReference type="Pfam" id="PF07237">
    <property type="entry name" value="DUF1428"/>
    <property type="match status" value="2"/>
</dbReference>
<gene>
    <name evidence="1" type="ORF">ACFFIZ_17240</name>
</gene>
<dbReference type="InterPro" id="IPR009874">
    <property type="entry name" value="DUF1428"/>
</dbReference>
<evidence type="ECO:0000313" key="1">
    <source>
        <dbReference type="EMBL" id="MFC0202004.1"/>
    </source>
</evidence>
<comment type="caution">
    <text evidence="1">The sequence shown here is derived from an EMBL/GenBank/DDBJ whole genome shotgun (WGS) entry which is preliminary data.</text>
</comment>
<protein>
    <submittedName>
        <fullName evidence="1">DUF1428 domain-containing protein</fullName>
    </submittedName>
</protein>
<accession>A0ABV6CML6</accession>